<dbReference type="SMART" id="SM00384">
    <property type="entry name" value="AT_hook"/>
    <property type="match status" value="2"/>
</dbReference>
<evidence type="ECO:0000256" key="4">
    <source>
        <dbReference type="ARBA" id="ARBA00022833"/>
    </source>
</evidence>
<evidence type="ECO:0000259" key="7">
    <source>
        <dbReference type="PROSITE" id="PS50064"/>
    </source>
</evidence>
<feature type="compositionally biased region" description="Basic and acidic residues" evidence="6">
    <location>
        <begin position="392"/>
        <end position="404"/>
    </location>
</feature>
<keyword evidence="3" id="KW-0863">Zinc-finger</keyword>
<evidence type="ECO:0000313" key="9">
    <source>
        <dbReference type="Proteomes" id="UP000191691"/>
    </source>
</evidence>
<dbReference type="PROSITE" id="PS50064">
    <property type="entry name" value="ZF_PARP_2"/>
    <property type="match status" value="1"/>
</dbReference>
<dbReference type="SUPFAM" id="SSF57716">
    <property type="entry name" value="Glucocorticoid receptor-like (DNA-binding domain)"/>
    <property type="match status" value="1"/>
</dbReference>
<dbReference type="AlphaFoldDB" id="A0A1V6Y8G7"/>
<dbReference type="InterPro" id="IPR017956">
    <property type="entry name" value="AT_hook_DNA-bd_motif"/>
</dbReference>
<evidence type="ECO:0000256" key="6">
    <source>
        <dbReference type="SAM" id="MobiDB-lite"/>
    </source>
</evidence>
<organism evidence="8 9">
    <name type="scientific">Penicillium nalgiovense</name>
    <dbReference type="NCBI Taxonomy" id="60175"/>
    <lineage>
        <taxon>Eukaryota</taxon>
        <taxon>Fungi</taxon>
        <taxon>Dikarya</taxon>
        <taxon>Ascomycota</taxon>
        <taxon>Pezizomycotina</taxon>
        <taxon>Eurotiomycetes</taxon>
        <taxon>Eurotiomycetidae</taxon>
        <taxon>Eurotiales</taxon>
        <taxon>Aspergillaceae</taxon>
        <taxon>Penicillium</taxon>
    </lineage>
</organism>
<gene>
    <name evidence="8" type="ORF">PENNAL_c0031G04770</name>
</gene>
<dbReference type="STRING" id="60175.A0A1V6Y8G7"/>
<comment type="subcellular location">
    <subcellularLocation>
        <location evidence="1">Nucleus</location>
    </subcellularLocation>
</comment>
<dbReference type="SMART" id="SM01336">
    <property type="entry name" value="zf-PARP"/>
    <property type="match status" value="1"/>
</dbReference>
<sequence length="540" mass="58461">MPYRFEIAAQGRAGCKATDCLKDKVKITKGEFRVGTWVDGPGFQSWSWRHWGCFTPKQIVNVKKDLTEDTEDPDFSRLDGFDEMSEELQDKIRKAIEVGHVEDEEWRGDVQCNRPGSVGMRVKASKAKAKESKDAEKSSPGKKHGLTESENAEEEPAKKKQTRAKKAADDDEAIADAAVVENQPNMGKKRGRGRPRKNTSDDQVAAADVKVEPKKPGRPSKKTSDEDSPDAQTEAKVAFKKRGGRGKKVSEDEGADADTEMMTEPTEPKTRATRGKKITKDEAASADIEPKQPTKRATRGNKATGEAKVADKVSNEHDPAEDKPTKKASMTRATRAKKDATKNVSPIDKDVSSADNETGPASRETKKSTTRAKTANGAKTTNDAKTSGSGASKDEHVVKSTEKPKRTRGANNKTNGNNGTSENSRKSSVVKATHTPTEEDAESLDAIKQEPKTGARKSTTAKITIESAETTNEPVEATTEQSGKGTVAKSEDGPSENASAEVHDEPTVEAAEKPAEDAAEKPLESPLKPVKAEYTDDDNF</sequence>
<dbReference type="GO" id="GO:0008270">
    <property type="term" value="F:zinc ion binding"/>
    <property type="evidence" value="ECO:0007669"/>
    <property type="project" value="UniProtKB-KW"/>
</dbReference>
<dbReference type="InterPro" id="IPR001510">
    <property type="entry name" value="Znf_PARP"/>
</dbReference>
<name>A0A1V6Y8G7_PENNA</name>
<proteinExistence type="predicted"/>
<comment type="caution">
    <text evidence="8">The sequence shown here is derived from an EMBL/GenBank/DDBJ whole genome shotgun (WGS) entry which is preliminary data.</text>
</comment>
<dbReference type="Pfam" id="PF00645">
    <property type="entry name" value="zf-PARP"/>
    <property type="match status" value="1"/>
</dbReference>
<feature type="compositionally biased region" description="Polar residues" evidence="6">
    <location>
        <begin position="371"/>
        <end position="390"/>
    </location>
</feature>
<feature type="compositionally biased region" description="Low complexity" evidence="6">
    <location>
        <begin position="409"/>
        <end position="422"/>
    </location>
</feature>
<accession>A0A1V6Y8G7</accession>
<feature type="compositionally biased region" description="Basic and acidic residues" evidence="6">
    <location>
        <begin position="501"/>
        <end position="523"/>
    </location>
</feature>
<evidence type="ECO:0000256" key="3">
    <source>
        <dbReference type="ARBA" id="ARBA00022771"/>
    </source>
</evidence>
<dbReference type="GO" id="GO:0003677">
    <property type="term" value="F:DNA binding"/>
    <property type="evidence" value="ECO:0007669"/>
    <property type="project" value="InterPro"/>
</dbReference>
<dbReference type="GO" id="GO:0005634">
    <property type="term" value="C:nucleus"/>
    <property type="evidence" value="ECO:0007669"/>
    <property type="project" value="UniProtKB-SubCell"/>
</dbReference>
<dbReference type="OMA" id="GCFTPKQ"/>
<feature type="region of interest" description="Disordered" evidence="6">
    <location>
        <begin position="107"/>
        <end position="540"/>
    </location>
</feature>
<keyword evidence="4" id="KW-0862">Zinc</keyword>
<dbReference type="EMBL" id="MOOB01000031">
    <property type="protein sequence ID" value="OQE83699.1"/>
    <property type="molecule type" value="Genomic_DNA"/>
</dbReference>
<feature type="compositionally biased region" description="Polar residues" evidence="6">
    <location>
        <begin position="456"/>
        <end position="484"/>
    </location>
</feature>
<evidence type="ECO:0000256" key="2">
    <source>
        <dbReference type="ARBA" id="ARBA00022723"/>
    </source>
</evidence>
<keyword evidence="5" id="KW-0539">Nucleus</keyword>
<reference evidence="9" key="1">
    <citation type="journal article" date="2017" name="Nat. Microbiol.">
        <title>Global analysis of biosynthetic gene clusters reveals vast potential of secondary metabolite production in Penicillium species.</title>
        <authorList>
            <person name="Nielsen J.C."/>
            <person name="Grijseels S."/>
            <person name="Prigent S."/>
            <person name="Ji B."/>
            <person name="Dainat J."/>
            <person name="Nielsen K.F."/>
            <person name="Frisvad J.C."/>
            <person name="Workman M."/>
            <person name="Nielsen J."/>
        </authorList>
    </citation>
    <scope>NUCLEOTIDE SEQUENCE [LARGE SCALE GENOMIC DNA]</scope>
    <source>
        <strain evidence="9">IBT 13039</strain>
    </source>
</reference>
<feature type="compositionally biased region" description="Basic and acidic residues" evidence="6">
    <location>
        <begin position="278"/>
        <end position="292"/>
    </location>
</feature>
<evidence type="ECO:0000256" key="1">
    <source>
        <dbReference type="ARBA" id="ARBA00004123"/>
    </source>
</evidence>
<feature type="compositionally biased region" description="Basic residues" evidence="6">
    <location>
        <begin position="238"/>
        <end position="247"/>
    </location>
</feature>
<keyword evidence="2" id="KW-0479">Metal-binding</keyword>
<feature type="compositionally biased region" description="Basic residues" evidence="6">
    <location>
        <begin position="187"/>
        <end position="197"/>
    </location>
</feature>
<feature type="compositionally biased region" description="Basic and acidic residues" evidence="6">
    <location>
        <begin position="128"/>
        <end position="139"/>
    </location>
</feature>
<feature type="compositionally biased region" description="Basic and acidic residues" evidence="6">
    <location>
        <begin position="308"/>
        <end position="325"/>
    </location>
</feature>
<evidence type="ECO:0000256" key="5">
    <source>
        <dbReference type="ARBA" id="ARBA00023242"/>
    </source>
</evidence>
<dbReference type="Proteomes" id="UP000191691">
    <property type="component" value="Unassembled WGS sequence"/>
</dbReference>
<evidence type="ECO:0000313" key="8">
    <source>
        <dbReference type="EMBL" id="OQE83699.1"/>
    </source>
</evidence>
<protein>
    <recommendedName>
        <fullName evidence="7">PARP-type domain-containing protein</fullName>
    </recommendedName>
</protein>
<dbReference type="Gene3D" id="3.30.1740.10">
    <property type="entry name" value="Zinc finger, PARP-type"/>
    <property type="match status" value="1"/>
</dbReference>
<feature type="domain" description="PARP-type" evidence="7">
    <location>
        <begin position="3"/>
        <end position="100"/>
    </location>
</feature>
<dbReference type="InterPro" id="IPR036957">
    <property type="entry name" value="Znf_PARP_sf"/>
</dbReference>
<feature type="compositionally biased region" description="Basic and acidic residues" evidence="6">
    <location>
        <begin position="336"/>
        <end position="352"/>
    </location>
</feature>
<keyword evidence="9" id="KW-1185">Reference proteome</keyword>
<feature type="compositionally biased region" description="Acidic residues" evidence="6">
    <location>
        <begin position="252"/>
        <end position="261"/>
    </location>
</feature>